<comment type="caution">
    <text evidence="1">The sequence shown here is derived from an EMBL/GenBank/DDBJ whole genome shotgun (WGS) entry which is preliminary data.</text>
</comment>
<accession>A0ABT0ETM1</accession>
<sequence>MHRTNHPAPTLVSECVQPVVVVSATHPILGALFWSFSDGSDHNAPNCYTITNRLEDALTLRKGWREGIMAWHYRDHMAKVMGDEDQFDQSYDLDTSEDGTWAQATTLGGMLKILQECSGQDVEVFADWLAGAVWLDVAIPTRPLDFPDTYVVPQMKPEALWQRTQA</sequence>
<gene>
    <name evidence="1" type="ORF">L9059_02030</name>
</gene>
<dbReference type="RefSeq" id="WP_247286681.1">
    <property type="nucleotide sequence ID" value="NZ_JAKNRW010000001.1"/>
</dbReference>
<dbReference type="Proteomes" id="UP001299876">
    <property type="component" value="Unassembled WGS sequence"/>
</dbReference>
<organism evidence="1 2">
    <name type="scientific">Pseudomonas violetae</name>
    <dbReference type="NCBI Taxonomy" id="2915813"/>
    <lineage>
        <taxon>Bacteria</taxon>
        <taxon>Pseudomonadati</taxon>
        <taxon>Pseudomonadota</taxon>
        <taxon>Gammaproteobacteria</taxon>
        <taxon>Pseudomonadales</taxon>
        <taxon>Pseudomonadaceae</taxon>
        <taxon>Pseudomonas</taxon>
    </lineage>
</organism>
<evidence type="ECO:0000313" key="2">
    <source>
        <dbReference type="Proteomes" id="UP001299876"/>
    </source>
</evidence>
<reference evidence="1 2" key="1">
    <citation type="submission" date="2022-02" db="EMBL/GenBank/DDBJ databases">
        <title>Comparative genomics of the first Antarctic Pseudomonas spp. capable of biotransforming 2,4,6-Trinitrotoluene.</title>
        <authorList>
            <person name="Cabrera M.A."/>
            <person name="Marquez S.L."/>
            <person name="Perez-Donoso J.M."/>
        </authorList>
    </citation>
    <scope>NUCLEOTIDE SEQUENCE [LARGE SCALE GENOMIC DNA]</scope>
    <source>
        <strain evidence="1 2">TNT19</strain>
    </source>
</reference>
<evidence type="ECO:0000313" key="1">
    <source>
        <dbReference type="EMBL" id="MCK1788984.1"/>
    </source>
</evidence>
<dbReference type="EMBL" id="JAKNRW010000001">
    <property type="protein sequence ID" value="MCK1788984.1"/>
    <property type="molecule type" value="Genomic_DNA"/>
</dbReference>
<proteinExistence type="predicted"/>
<name>A0ABT0ETM1_9PSED</name>
<protein>
    <submittedName>
        <fullName evidence="1">Uncharacterized protein</fullName>
    </submittedName>
</protein>
<keyword evidence="2" id="KW-1185">Reference proteome</keyword>